<keyword evidence="4 7" id="KW-0732">Signal</keyword>
<gene>
    <name evidence="9" type="ORF">FHX50_001789</name>
</gene>
<feature type="region of interest" description="Disordered" evidence="6">
    <location>
        <begin position="38"/>
        <end position="72"/>
    </location>
</feature>
<dbReference type="Gene3D" id="3.40.50.1980">
    <property type="entry name" value="Nitrogenase molybdenum iron protein domain"/>
    <property type="match status" value="2"/>
</dbReference>
<name>A0A839QTU3_9MICO</name>
<feature type="chain" id="PRO_5039432125" evidence="7">
    <location>
        <begin position="35"/>
        <end position="343"/>
    </location>
</feature>
<dbReference type="PANTHER" id="PTHR30532">
    <property type="entry name" value="IRON III DICITRATE-BINDING PERIPLASMIC PROTEIN"/>
    <property type="match status" value="1"/>
</dbReference>
<evidence type="ECO:0000256" key="5">
    <source>
        <dbReference type="SAM" id="Coils"/>
    </source>
</evidence>
<dbReference type="CDD" id="cd01140">
    <property type="entry name" value="FatB"/>
    <property type="match status" value="1"/>
</dbReference>
<comment type="similarity">
    <text evidence="2">Belongs to the bacterial solute-binding protein 8 family.</text>
</comment>
<dbReference type="PROSITE" id="PS51318">
    <property type="entry name" value="TAT"/>
    <property type="match status" value="1"/>
</dbReference>
<evidence type="ECO:0000313" key="9">
    <source>
        <dbReference type="EMBL" id="MBB3023492.1"/>
    </source>
</evidence>
<dbReference type="InterPro" id="IPR051313">
    <property type="entry name" value="Bact_iron-sidero_bind"/>
</dbReference>
<evidence type="ECO:0000313" key="10">
    <source>
        <dbReference type="Proteomes" id="UP000568050"/>
    </source>
</evidence>
<evidence type="ECO:0000259" key="8">
    <source>
        <dbReference type="PROSITE" id="PS50983"/>
    </source>
</evidence>
<dbReference type="PANTHER" id="PTHR30532:SF28">
    <property type="entry name" value="PETROBACTIN-BINDING PROTEIN YCLQ"/>
    <property type="match status" value="1"/>
</dbReference>
<dbReference type="RefSeq" id="WP_183376724.1">
    <property type="nucleotide sequence ID" value="NZ_CBCSFZ010000011.1"/>
</dbReference>
<evidence type="ECO:0000256" key="6">
    <source>
        <dbReference type="SAM" id="MobiDB-lite"/>
    </source>
</evidence>
<comment type="subcellular location">
    <subcellularLocation>
        <location evidence="1">Cell envelope</location>
    </subcellularLocation>
</comment>
<evidence type="ECO:0000256" key="2">
    <source>
        <dbReference type="ARBA" id="ARBA00008814"/>
    </source>
</evidence>
<keyword evidence="3" id="KW-0813">Transport</keyword>
<accession>A0A839QTU3</accession>
<dbReference type="GO" id="GO:1901678">
    <property type="term" value="P:iron coordination entity transport"/>
    <property type="evidence" value="ECO:0007669"/>
    <property type="project" value="UniProtKB-ARBA"/>
</dbReference>
<dbReference type="InterPro" id="IPR033870">
    <property type="entry name" value="FatB"/>
</dbReference>
<keyword evidence="10" id="KW-1185">Reference proteome</keyword>
<evidence type="ECO:0000256" key="3">
    <source>
        <dbReference type="ARBA" id="ARBA00022448"/>
    </source>
</evidence>
<comment type="caution">
    <text evidence="9">The sequence shown here is derived from an EMBL/GenBank/DDBJ whole genome shotgun (WGS) entry which is preliminary data.</text>
</comment>
<dbReference type="PROSITE" id="PS50983">
    <property type="entry name" value="FE_B12_PBP"/>
    <property type="match status" value="1"/>
</dbReference>
<evidence type="ECO:0000256" key="7">
    <source>
        <dbReference type="SAM" id="SignalP"/>
    </source>
</evidence>
<dbReference type="InterPro" id="IPR006311">
    <property type="entry name" value="TAT_signal"/>
</dbReference>
<proteinExistence type="inferred from homology"/>
<protein>
    <submittedName>
        <fullName evidence="9">Iron complex transport system substrate-binding protein</fullName>
    </submittedName>
</protein>
<feature type="signal peptide" evidence="7">
    <location>
        <begin position="1"/>
        <end position="34"/>
    </location>
</feature>
<feature type="domain" description="Fe/B12 periplasmic-binding" evidence="8">
    <location>
        <begin position="76"/>
        <end position="343"/>
    </location>
</feature>
<dbReference type="AlphaFoldDB" id="A0A839QTU3"/>
<dbReference type="EMBL" id="JACHWP010000006">
    <property type="protein sequence ID" value="MBB3023492.1"/>
    <property type="molecule type" value="Genomic_DNA"/>
</dbReference>
<organism evidence="9 10">
    <name type="scientific">Helcobacillus massiliensis</name>
    <dbReference type="NCBI Taxonomy" id="521392"/>
    <lineage>
        <taxon>Bacteria</taxon>
        <taxon>Bacillati</taxon>
        <taxon>Actinomycetota</taxon>
        <taxon>Actinomycetes</taxon>
        <taxon>Micrococcales</taxon>
        <taxon>Dermabacteraceae</taxon>
        <taxon>Helcobacillus</taxon>
    </lineage>
</organism>
<dbReference type="SUPFAM" id="SSF53807">
    <property type="entry name" value="Helical backbone' metal receptor"/>
    <property type="match status" value="1"/>
</dbReference>
<dbReference type="Proteomes" id="UP000568050">
    <property type="component" value="Unassembled WGS sequence"/>
</dbReference>
<sequence>MTDFRTRATAFSRRSVLRTGLAGAAAAAVTATLAACGSSSADSGKSDSGKSGSASGGTVEVTTARGKATAPKNPGKVAVLDISLVDTMVELGLTDSIVALPKKNLPERLKSQFSSDKIVDTGALKEPDFDSIAQAGPDLIMIAGRTAGLYDQLTPISKNVLDFTVDPKDFLKSFTATTEQIGAVFGKEKEAKKKIEEIDARVEDIKKKAEKLDGTTAILMVSGGKVSTYAPGSRFGGIIYDALGFKPMVESTKDAAHGDTISFEFIAEKNPARAFVVDRDAAIGDEGKGAKAVLDNDVVKRADAFKNDAVVYVDAHAWYISSTGIASFNSILDDAEKGLAAAK</sequence>
<feature type="coiled-coil region" evidence="5">
    <location>
        <begin position="188"/>
        <end position="215"/>
    </location>
</feature>
<evidence type="ECO:0000256" key="1">
    <source>
        <dbReference type="ARBA" id="ARBA00004196"/>
    </source>
</evidence>
<reference evidence="9 10" key="1">
    <citation type="submission" date="2020-08" db="EMBL/GenBank/DDBJ databases">
        <title>Sequencing the genomes of 1000 actinobacteria strains.</title>
        <authorList>
            <person name="Klenk H.-P."/>
        </authorList>
    </citation>
    <scope>NUCLEOTIDE SEQUENCE [LARGE SCALE GENOMIC DNA]</scope>
    <source>
        <strain evidence="9 10">DSM 23040</strain>
    </source>
</reference>
<dbReference type="InterPro" id="IPR002491">
    <property type="entry name" value="ABC_transptr_periplasmic_BD"/>
</dbReference>
<dbReference type="Pfam" id="PF01497">
    <property type="entry name" value="Peripla_BP_2"/>
    <property type="match status" value="1"/>
</dbReference>
<evidence type="ECO:0000256" key="4">
    <source>
        <dbReference type="ARBA" id="ARBA00022729"/>
    </source>
</evidence>
<dbReference type="GO" id="GO:0030288">
    <property type="term" value="C:outer membrane-bounded periplasmic space"/>
    <property type="evidence" value="ECO:0007669"/>
    <property type="project" value="TreeGrafter"/>
</dbReference>
<keyword evidence="5" id="KW-0175">Coiled coil</keyword>